<keyword evidence="3 5" id="KW-1015">Disulfide bond</keyword>
<dbReference type="PROSITE" id="PS50026">
    <property type="entry name" value="EGF_3"/>
    <property type="match status" value="2"/>
</dbReference>
<evidence type="ECO:0000256" key="6">
    <source>
        <dbReference type="SAM" id="SignalP"/>
    </source>
</evidence>
<dbReference type="Gene3D" id="2.60.120.380">
    <property type="match status" value="3"/>
</dbReference>
<keyword evidence="4" id="KW-0325">Glycoprotein</keyword>
<comment type="caution">
    <text evidence="5">Lacks conserved residue(s) required for the propagation of feature annotation.</text>
</comment>
<evidence type="ECO:0000256" key="5">
    <source>
        <dbReference type="PROSITE-ProRule" id="PRU00076"/>
    </source>
</evidence>
<dbReference type="SUPFAM" id="SSF57196">
    <property type="entry name" value="EGF/Laminin"/>
    <property type="match status" value="1"/>
</dbReference>
<evidence type="ECO:0000313" key="8">
    <source>
        <dbReference type="EMBL" id="CAE2264231.1"/>
    </source>
</evidence>
<feature type="disulfide bond" evidence="5">
    <location>
        <begin position="154"/>
        <end position="164"/>
    </location>
</feature>
<keyword evidence="6" id="KW-0732">Signal</keyword>
<sequence length="585" mass="64322">MRAVLFLAVFAVLTFFVACDSCPNNCSGNGSCHSSVCVCDSGYAGDDCSIPDKELSNGKPISDSVSMREWKYYHISVNNKPQLVIEVNQTSTGDCDTYVRLGDYPTKDNWDVRDLSTNPITQLVIPNANGLYYIGVYGFLRTSYNIEAITENDCSLECSGHGSCSVSDKGDVTCNCDQGYLGTDCSITAPVMHNNTQYQGSVAVHEWVYYTIENSMNTIEILMNQVGSGSQDCDIYVKFEGLPTLTDYDVRDTTTVSSHDLKITEAQHGNYTYGLYGFKGCSYTTSSSTYLSCPNDCSGSSHGSCHNGDQCQCSSGYEGDACESMSSALAAEHKVTGYVDAGEFNYYFFSVASSLDAYVNLYYSNDNNGNCDLYIKRNEQPSTTNFDYRDITFKTNKTIYIEDPDPEDQYKIGVYGYKACSYTLKWGLTSSCPNDCNGHGTCDNGHCVCNSGWGGDDCSDQVGTLHSGEEVDSSLTSDFWRYYTFQVVADYDVTILMKELNSTGYIWLYESPEGYPDAVEYEQADMETNSQVHVIVFTPENAGTVYVGVGPSPLMTTGTVFGFSLEAYQASFGGRRALQLVEVSR</sequence>
<evidence type="ECO:0000256" key="3">
    <source>
        <dbReference type="ARBA" id="ARBA00023157"/>
    </source>
</evidence>
<feature type="domain" description="EGF-like" evidence="7">
    <location>
        <begin position="289"/>
        <end position="323"/>
    </location>
</feature>
<keyword evidence="2" id="KW-0677">Repeat</keyword>
<reference evidence="8" key="1">
    <citation type="submission" date="2021-01" db="EMBL/GenBank/DDBJ databases">
        <authorList>
            <person name="Corre E."/>
            <person name="Pelletier E."/>
            <person name="Niang G."/>
            <person name="Scheremetjew M."/>
            <person name="Finn R."/>
            <person name="Kale V."/>
            <person name="Holt S."/>
            <person name="Cochrane G."/>
            <person name="Meng A."/>
            <person name="Brown T."/>
            <person name="Cohen L."/>
        </authorList>
    </citation>
    <scope>NUCLEOTIDE SEQUENCE</scope>
    <source>
        <strain evidence="8">SoJaBio B1-5/56/2</strain>
    </source>
</reference>
<feature type="signal peptide" evidence="6">
    <location>
        <begin position="1"/>
        <end position="19"/>
    </location>
</feature>
<evidence type="ECO:0000256" key="4">
    <source>
        <dbReference type="ARBA" id="ARBA00023180"/>
    </source>
</evidence>
<protein>
    <recommendedName>
        <fullName evidence="7">EGF-like domain-containing protein</fullName>
    </recommendedName>
</protein>
<proteinExistence type="predicted"/>
<dbReference type="PROSITE" id="PS00022">
    <property type="entry name" value="EGF_1"/>
    <property type="match status" value="3"/>
</dbReference>
<feature type="chain" id="PRO_5030984885" description="EGF-like domain-containing protein" evidence="6">
    <location>
        <begin position="20"/>
        <end position="585"/>
    </location>
</feature>
<dbReference type="Pfam" id="PF23106">
    <property type="entry name" value="EGF_Teneurin"/>
    <property type="match status" value="2"/>
</dbReference>
<dbReference type="InterPro" id="IPR000742">
    <property type="entry name" value="EGF"/>
</dbReference>
<dbReference type="Gene3D" id="2.10.25.10">
    <property type="entry name" value="Laminin"/>
    <property type="match status" value="3"/>
</dbReference>
<accession>A0A7S4JIQ6</accession>
<dbReference type="EMBL" id="HBKR01000696">
    <property type="protein sequence ID" value="CAE2264231.1"/>
    <property type="molecule type" value="Transcribed_RNA"/>
</dbReference>
<organism evidence="8">
    <name type="scientific">Paramoeba aestuarina</name>
    <dbReference type="NCBI Taxonomy" id="180227"/>
    <lineage>
        <taxon>Eukaryota</taxon>
        <taxon>Amoebozoa</taxon>
        <taxon>Discosea</taxon>
        <taxon>Flabellinia</taxon>
        <taxon>Dactylopodida</taxon>
        <taxon>Paramoebidae</taxon>
        <taxon>Paramoeba</taxon>
    </lineage>
</organism>
<dbReference type="PANTHER" id="PTHR11219">
    <property type="entry name" value="TENEURIN AND N-ACETYLGLUCOSAMINE-1-PHOSPHODIESTER ALPHA-N-ACETYLGLUCOSAMINIDASE"/>
    <property type="match status" value="1"/>
</dbReference>
<keyword evidence="1 5" id="KW-0245">EGF-like domain</keyword>
<gene>
    <name evidence="8" type="ORF">NAES01612_LOCUS395</name>
</gene>
<evidence type="ECO:0000256" key="2">
    <source>
        <dbReference type="ARBA" id="ARBA00022737"/>
    </source>
</evidence>
<dbReference type="FunFam" id="2.10.25.10:FF:000001">
    <property type="entry name" value="Tenascin C"/>
    <property type="match status" value="2"/>
</dbReference>
<feature type="disulfide bond" evidence="5">
    <location>
        <begin position="176"/>
        <end position="185"/>
    </location>
</feature>
<name>A0A7S4JIQ6_9EUKA</name>
<dbReference type="AlphaFoldDB" id="A0A7S4JIQ6"/>
<dbReference type="InterPro" id="IPR051216">
    <property type="entry name" value="Teneurin"/>
</dbReference>
<dbReference type="PROSITE" id="PS51257">
    <property type="entry name" value="PROKAR_LIPOPROTEIN"/>
    <property type="match status" value="1"/>
</dbReference>
<dbReference type="PANTHER" id="PTHR11219:SF69">
    <property type="entry name" value="TENEURIN-A"/>
    <property type="match status" value="1"/>
</dbReference>
<feature type="domain" description="EGF-like" evidence="7">
    <location>
        <begin position="150"/>
        <end position="186"/>
    </location>
</feature>
<dbReference type="PROSITE" id="PS01186">
    <property type="entry name" value="EGF_2"/>
    <property type="match status" value="4"/>
</dbReference>
<evidence type="ECO:0000259" key="7">
    <source>
        <dbReference type="PROSITE" id="PS50026"/>
    </source>
</evidence>
<feature type="disulfide bond" evidence="5">
    <location>
        <begin position="313"/>
        <end position="322"/>
    </location>
</feature>
<dbReference type="Gene3D" id="2.60.120.260">
    <property type="entry name" value="Galactose-binding domain-like"/>
    <property type="match status" value="1"/>
</dbReference>
<evidence type="ECO:0000256" key="1">
    <source>
        <dbReference type="ARBA" id="ARBA00022536"/>
    </source>
</evidence>
<dbReference type="SMART" id="SM00181">
    <property type="entry name" value="EGF"/>
    <property type="match status" value="4"/>
</dbReference>